<dbReference type="InterPro" id="IPR014054">
    <property type="entry name" value="Phage_regulatory_Rha"/>
</dbReference>
<sequence>MVMRKNNIVNINVEKETINSQLVANEIGERHTETIRKIRTLVGYIETDAKLRSSDYFIQSSYKGGNGQQRPCYLLTRLGCEMYVNKLNGKKGTLFTAFYVKKFHEMDEELKLQNQDSYMIDDPVKRAEKWLEEHKRMDKLEKTNEKLQDKADAYDATLGDTSVMPIGELAKYIEQKLNANGYVAHIGRNNFFKYLRKHGYLIKSGAEYNLPTSSAMRLKLFKVVQIPIKKGGWIDTFKSVTRATAKSKTYFLNKAEEIVEMK</sequence>
<comment type="caution">
    <text evidence="2">The sequence shown here is derived from an EMBL/GenBank/DDBJ whole genome shotgun (WGS) entry which is preliminary data.</text>
</comment>
<feature type="domain" description="Antirepressor protein C-terminal" evidence="1">
    <location>
        <begin position="141"/>
        <end position="254"/>
    </location>
</feature>
<dbReference type="InterPro" id="IPR005039">
    <property type="entry name" value="Ant_C"/>
</dbReference>
<keyword evidence="3" id="KW-1185">Reference proteome</keyword>
<dbReference type="Pfam" id="PF09669">
    <property type="entry name" value="Phage_pRha"/>
    <property type="match status" value="1"/>
</dbReference>
<protein>
    <recommendedName>
        <fullName evidence="1">Antirepressor protein C-terminal domain-containing protein</fullName>
    </recommendedName>
</protein>
<gene>
    <name evidence="2" type="ORF">DY048_07120</name>
</gene>
<evidence type="ECO:0000313" key="2">
    <source>
        <dbReference type="EMBL" id="TPR12774.1"/>
    </source>
</evidence>
<dbReference type="EMBL" id="QUAM01000006">
    <property type="protein sequence ID" value="TPR12774.1"/>
    <property type="molecule type" value="Genomic_DNA"/>
</dbReference>
<organism evidence="2 3">
    <name type="scientific">Apilactobacillus timberlakei</name>
    <dbReference type="NCBI Taxonomy" id="2008380"/>
    <lineage>
        <taxon>Bacteria</taxon>
        <taxon>Bacillati</taxon>
        <taxon>Bacillota</taxon>
        <taxon>Bacilli</taxon>
        <taxon>Lactobacillales</taxon>
        <taxon>Lactobacillaceae</taxon>
        <taxon>Apilactobacillus</taxon>
    </lineage>
</organism>
<evidence type="ECO:0000259" key="1">
    <source>
        <dbReference type="Pfam" id="PF03374"/>
    </source>
</evidence>
<accession>A0ABY2YRD2</accession>
<proteinExistence type="predicted"/>
<name>A0ABY2YRD2_9LACO</name>
<dbReference type="Proteomes" id="UP000767392">
    <property type="component" value="Unassembled WGS sequence"/>
</dbReference>
<evidence type="ECO:0000313" key="3">
    <source>
        <dbReference type="Proteomes" id="UP000767392"/>
    </source>
</evidence>
<reference evidence="2 3" key="1">
    <citation type="submission" date="2018-08" db="EMBL/GenBank/DDBJ databases">
        <title>Comparative genomics of wild bee and flower associated Lactobacillus reveals potential adaptation to the bee host.</title>
        <authorList>
            <person name="Vuong H.Q."/>
            <person name="Mcfrederick Q.S."/>
        </authorList>
    </citation>
    <scope>NUCLEOTIDE SEQUENCE [LARGE SCALE GENOMIC DNA]</scope>
    <source>
        <strain evidence="2 3">HV_04</strain>
    </source>
</reference>
<dbReference type="RefSeq" id="WP_105988498.1">
    <property type="nucleotide sequence ID" value="NZ_POST01000009.1"/>
</dbReference>
<dbReference type="Pfam" id="PF03374">
    <property type="entry name" value="ANT"/>
    <property type="match status" value="1"/>
</dbReference>